<dbReference type="EMBL" id="BJNG01000026">
    <property type="protein sequence ID" value="GEC20991.1"/>
    <property type="molecule type" value="Genomic_DNA"/>
</dbReference>
<gene>
    <name evidence="1" type="ORF">PHY01_32740</name>
</gene>
<evidence type="ECO:0000313" key="2">
    <source>
        <dbReference type="Proteomes" id="UP000320338"/>
    </source>
</evidence>
<dbReference type="RefSeq" id="WP_170183839.1">
    <property type="nucleotide sequence ID" value="NZ_BAAARZ010000007.1"/>
</dbReference>
<name>A0A4Y3WRT7_9PSEU</name>
<evidence type="ECO:0000313" key="1">
    <source>
        <dbReference type="EMBL" id="GEC20991.1"/>
    </source>
</evidence>
<protein>
    <submittedName>
        <fullName evidence="1">Uncharacterized protein</fullName>
    </submittedName>
</protein>
<organism evidence="1 2">
    <name type="scientific">Pseudonocardia hydrocarbonoxydans</name>
    <dbReference type="NCBI Taxonomy" id="76726"/>
    <lineage>
        <taxon>Bacteria</taxon>
        <taxon>Bacillati</taxon>
        <taxon>Actinomycetota</taxon>
        <taxon>Actinomycetes</taxon>
        <taxon>Pseudonocardiales</taxon>
        <taxon>Pseudonocardiaceae</taxon>
        <taxon>Pseudonocardia</taxon>
    </lineage>
</organism>
<sequence>MSPAWVAALAALWVVIAVLAAILLGWAIELRDRQVPSDDTKAPPGGG</sequence>
<accession>A0A4Y3WRT7</accession>
<proteinExistence type="predicted"/>
<comment type="caution">
    <text evidence="1">The sequence shown here is derived from an EMBL/GenBank/DDBJ whole genome shotgun (WGS) entry which is preliminary data.</text>
</comment>
<keyword evidence="2" id="KW-1185">Reference proteome</keyword>
<reference evidence="1 2" key="1">
    <citation type="submission" date="2019-06" db="EMBL/GenBank/DDBJ databases">
        <title>Whole genome shotgun sequence of Pseudonocardia hydrocarbonoxydans NBRC 14498.</title>
        <authorList>
            <person name="Hosoyama A."/>
            <person name="Uohara A."/>
            <person name="Ohji S."/>
            <person name="Ichikawa N."/>
        </authorList>
    </citation>
    <scope>NUCLEOTIDE SEQUENCE [LARGE SCALE GENOMIC DNA]</scope>
    <source>
        <strain evidence="1 2">NBRC 14498</strain>
    </source>
</reference>
<dbReference type="AlphaFoldDB" id="A0A4Y3WRT7"/>
<dbReference type="Proteomes" id="UP000320338">
    <property type="component" value="Unassembled WGS sequence"/>
</dbReference>